<reference evidence="1" key="1">
    <citation type="submission" date="2023-11" db="EMBL/GenBank/DDBJ databases">
        <title>Genome assemblies of two species of porcelain crab, Petrolisthes cinctipes and Petrolisthes manimaculis (Anomura: Porcellanidae).</title>
        <authorList>
            <person name="Angst P."/>
        </authorList>
    </citation>
    <scope>NUCLEOTIDE SEQUENCE</scope>
    <source>
        <strain evidence="1">PB745_02</strain>
        <tissue evidence="1">Gill</tissue>
    </source>
</reference>
<evidence type="ECO:0000313" key="1">
    <source>
        <dbReference type="EMBL" id="KAK4307616.1"/>
    </source>
</evidence>
<dbReference type="AlphaFoldDB" id="A0AAE1PH96"/>
<sequence length="83" mass="9415">MPRGNHAQSAPANRLFQYEVRLLGIDDASQQDSPVYEQHRFSEGDRVWVRHPSRRCDSPSTEGTVTRVVSAQNVEVDGMPRHV</sequence>
<comment type="caution">
    <text evidence="1">The sequence shown here is derived from an EMBL/GenBank/DDBJ whole genome shotgun (WGS) entry which is preliminary data.</text>
</comment>
<dbReference type="EMBL" id="JAWZYT010001988">
    <property type="protein sequence ID" value="KAK4307616.1"/>
    <property type="molecule type" value="Genomic_DNA"/>
</dbReference>
<keyword evidence="2" id="KW-1185">Reference proteome</keyword>
<protein>
    <submittedName>
        <fullName evidence="1">Uncharacterized protein</fullName>
    </submittedName>
</protein>
<proteinExistence type="predicted"/>
<accession>A0AAE1PH96</accession>
<dbReference type="Proteomes" id="UP001292094">
    <property type="component" value="Unassembled WGS sequence"/>
</dbReference>
<evidence type="ECO:0000313" key="2">
    <source>
        <dbReference type="Proteomes" id="UP001292094"/>
    </source>
</evidence>
<name>A0AAE1PH96_9EUCA</name>
<gene>
    <name evidence="1" type="ORF">Pmani_020636</name>
</gene>
<organism evidence="1 2">
    <name type="scientific">Petrolisthes manimaculis</name>
    <dbReference type="NCBI Taxonomy" id="1843537"/>
    <lineage>
        <taxon>Eukaryota</taxon>
        <taxon>Metazoa</taxon>
        <taxon>Ecdysozoa</taxon>
        <taxon>Arthropoda</taxon>
        <taxon>Crustacea</taxon>
        <taxon>Multicrustacea</taxon>
        <taxon>Malacostraca</taxon>
        <taxon>Eumalacostraca</taxon>
        <taxon>Eucarida</taxon>
        <taxon>Decapoda</taxon>
        <taxon>Pleocyemata</taxon>
        <taxon>Anomura</taxon>
        <taxon>Galatheoidea</taxon>
        <taxon>Porcellanidae</taxon>
        <taxon>Petrolisthes</taxon>
    </lineage>
</organism>